<evidence type="ECO:0000259" key="7">
    <source>
        <dbReference type="Pfam" id="PF00892"/>
    </source>
</evidence>
<dbReference type="SUPFAM" id="SSF103481">
    <property type="entry name" value="Multidrug resistance efflux transporter EmrE"/>
    <property type="match status" value="2"/>
</dbReference>
<reference evidence="8" key="1">
    <citation type="submission" date="2020-07" db="EMBL/GenBank/DDBJ databases">
        <title>Huge and variable diversity of episymbiotic CPR bacteria and DPANN archaea in groundwater ecosystems.</title>
        <authorList>
            <person name="He C.Y."/>
            <person name="Keren R."/>
            <person name="Whittaker M."/>
            <person name="Farag I.F."/>
            <person name="Doudna J."/>
            <person name="Cate J.H.D."/>
            <person name="Banfield J.F."/>
        </authorList>
    </citation>
    <scope>NUCLEOTIDE SEQUENCE</scope>
    <source>
        <strain evidence="8">NC_groundwater_1482_Ag_S-0.65um_47_24</strain>
    </source>
</reference>
<dbReference type="InterPro" id="IPR000620">
    <property type="entry name" value="EamA_dom"/>
</dbReference>
<evidence type="ECO:0000256" key="4">
    <source>
        <dbReference type="ARBA" id="ARBA00022989"/>
    </source>
</evidence>
<dbReference type="GO" id="GO:0016020">
    <property type="term" value="C:membrane"/>
    <property type="evidence" value="ECO:0007669"/>
    <property type="project" value="UniProtKB-SubCell"/>
</dbReference>
<dbReference type="Pfam" id="PF00892">
    <property type="entry name" value="EamA"/>
    <property type="match status" value="2"/>
</dbReference>
<feature type="transmembrane region" description="Helical" evidence="6">
    <location>
        <begin position="226"/>
        <end position="248"/>
    </location>
</feature>
<feature type="transmembrane region" description="Helical" evidence="6">
    <location>
        <begin position="260"/>
        <end position="276"/>
    </location>
</feature>
<feature type="domain" description="EamA" evidence="7">
    <location>
        <begin position="164"/>
        <end position="299"/>
    </location>
</feature>
<evidence type="ECO:0000313" key="9">
    <source>
        <dbReference type="Proteomes" id="UP000772181"/>
    </source>
</evidence>
<dbReference type="AlphaFoldDB" id="A0A933GMU1"/>
<evidence type="ECO:0000313" key="8">
    <source>
        <dbReference type="EMBL" id="MBI4596321.1"/>
    </source>
</evidence>
<feature type="transmembrane region" description="Helical" evidence="6">
    <location>
        <begin position="79"/>
        <end position="102"/>
    </location>
</feature>
<name>A0A933GMU1_UNCTE</name>
<feature type="transmembrane region" description="Helical" evidence="6">
    <location>
        <begin position="47"/>
        <end position="67"/>
    </location>
</feature>
<comment type="subcellular location">
    <subcellularLocation>
        <location evidence="1">Membrane</location>
        <topology evidence="1">Multi-pass membrane protein</topology>
    </subcellularLocation>
</comment>
<gene>
    <name evidence="8" type="ORF">HY730_08105</name>
</gene>
<protein>
    <submittedName>
        <fullName evidence="8">DMT family transporter</fullName>
    </submittedName>
</protein>
<dbReference type="Gene3D" id="1.10.3730.20">
    <property type="match status" value="1"/>
</dbReference>
<dbReference type="EMBL" id="JACQWF010000357">
    <property type="protein sequence ID" value="MBI4596321.1"/>
    <property type="molecule type" value="Genomic_DNA"/>
</dbReference>
<sequence>MSLAAEKSLPQDYRLEAWVIFSLIGINFIWGISFVAIKILGRYAPPITGTGLRFGIAALALIIEAYFLKARIFRLPERYGVLLIMGLMMALLNVLCYTGSLFTTAGRTALFFNTQPFFLLFLAHFFLPGDHLTLRKLSGITIALFGVTALFFDKLSANGTSTYLGDFLVMGSAVVWACQNLLVRKLSLETGAITILFWQCAIAAIVLLPLGHFLETGRQVQFTTQFWVAILYLSLIAAGFSFVFYTYLMQRKSIVRLNSFVFLSPVFGVIDGWLILGEPLGVKQALGTALIGLGIYIVNRK</sequence>
<feature type="transmembrane region" description="Helical" evidence="6">
    <location>
        <begin position="282"/>
        <end position="299"/>
    </location>
</feature>
<evidence type="ECO:0000256" key="1">
    <source>
        <dbReference type="ARBA" id="ARBA00004141"/>
    </source>
</evidence>
<evidence type="ECO:0000256" key="6">
    <source>
        <dbReference type="SAM" id="Phobius"/>
    </source>
</evidence>
<feature type="transmembrane region" description="Helical" evidence="6">
    <location>
        <begin position="195"/>
        <end position="214"/>
    </location>
</feature>
<proteinExistence type="inferred from homology"/>
<keyword evidence="4 6" id="KW-1133">Transmembrane helix</keyword>
<dbReference type="InterPro" id="IPR050638">
    <property type="entry name" value="AA-Vitamin_Transporters"/>
</dbReference>
<organism evidence="8 9">
    <name type="scientific">Tectimicrobiota bacterium</name>
    <dbReference type="NCBI Taxonomy" id="2528274"/>
    <lineage>
        <taxon>Bacteria</taxon>
        <taxon>Pseudomonadati</taxon>
        <taxon>Nitrospinota/Tectimicrobiota group</taxon>
        <taxon>Candidatus Tectimicrobiota</taxon>
    </lineage>
</organism>
<keyword evidence="3 6" id="KW-0812">Transmembrane</keyword>
<keyword evidence="5 6" id="KW-0472">Membrane</keyword>
<accession>A0A933GMU1</accession>
<comment type="caution">
    <text evidence="8">The sequence shown here is derived from an EMBL/GenBank/DDBJ whole genome shotgun (WGS) entry which is preliminary data.</text>
</comment>
<dbReference type="PANTHER" id="PTHR32322:SF2">
    <property type="entry name" value="EAMA DOMAIN-CONTAINING PROTEIN"/>
    <property type="match status" value="1"/>
</dbReference>
<evidence type="ECO:0000256" key="5">
    <source>
        <dbReference type="ARBA" id="ARBA00023136"/>
    </source>
</evidence>
<comment type="similarity">
    <text evidence="2">Belongs to the EamA transporter family.</text>
</comment>
<feature type="domain" description="EamA" evidence="7">
    <location>
        <begin position="18"/>
        <end position="151"/>
    </location>
</feature>
<evidence type="ECO:0000256" key="2">
    <source>
        <dbReference type="ARBA" id="ARBA00007362"/>
    </source>
</evidence>
<dbReference type="PANTHER" id="PTHR32322">
    <property type="entry name" value="INNER MEMBRANE TRANSPORTER"/>
    <property type="match status" value="1"/>
</dbReference>
<feature type="transmembrane region" description="Helical" evidence="6">
    <location>
        <begin position="108"/>
        <end position="127"/>
    </location>
</feature>
<dbReference type="Proteomes" id="UP000772181">
    <property type="component" value="Unassembled WGS sequence"/>
</dbReference>
<feature type="transmembrane region" description="Helical" evidence="6">
    <location>
        <begin position="17"/>
        <end position="41"/>
    </location>
</feature>
<evidence type="ECO:0000256" key="3">
    <source>
        <dbReference type="ARBA" id="ARBA00022692"/>
    </source>
</evidence>
<feature type="transmembrane region" description="Helical" evidence="6">
    <location>
        <begin position="164"/>
        <end position="183"/>
    </location>
</feature>
<dbReference type="InterPro" id="IPR037185">
    <property type="entry name" value="EmrE-like"/>
</dbReference>